<sequence length="86" mass="9722">MDPQVRSLQQHLLVERIVPLTLENLEDFKLGKCYPGIRGAMVARLTPDQKVACSIHVGFNSLTGSISFHSLKPSLNHHRPFPFRDD</sequence>
<keyword evidence="2" id="KW-1185">Reference proteome</keyword>
<evidence type="ECO:0000313" key="2">
    <source>
        <dbReference type="Proteomes" id="UP001314170"/>
    </source>
</evidence>
<dbReference type="AlphaFoldDB" id="A0AAV1SII2"/>
<proteinExistence type="predicted"/>
<accession>A0AAV1SII2</accession>
<organism evidence="1 2">
    <name type="scientific">Dovyalis caffra</name>
    <dbReference type="NCBI Taxonomy" id="77055"/>
    <lineage>
        <taxon>Eukaryota</taxon>
        <taxon>Viridiplantae</taxon>
        <taxon>Streptophyta</taxon>
        <taxon>Embryophyta</taxon>
        <taxon>Tracheophyta</taxon>
        <taxon>Spermatophyta</taxon>
        <taxon>Magnoliopsida</taxon>
        <taxon>eudicotyledons</taxon>
        <taxon>Gunneridae</taxon>
        <taxon>Pentapetalae</taxon>
        <taxon>rosids</taxon>
        <taxon>fabids</taxon>
        <taxon>Malpighiales</taxon>
        <taxon>Salicaceae</taxon>
        <taxon>Flacourtieae</taxon>
        <taxon>Dovyalis</taxon>
    </lineage>
</organism>
<dbReference type="EMBL" id="CAWUPB010001184">
    <property type="protein sequence ID" value="CAK7351101.1"/>
    <property type="molecule type" value="Genomic_DNA"/>
</dbReference>
<evidence type="ECO:0000313" key="1">
    <source>
        <dbReference type="EMBL" id="CAK7351101.1"/>
    </source>
</evidence>
<gene>
    <name evidence="1" type="ORF">DCAF_LOCUS23685</name>
</gene>
<reference evidence="1 2" key="1">
    <citation type="submission" date="2024-01" db="EMBL/GenBank/DDBJ databases">
        <authorList>
            <person name="Waweru B."/>
        </authorList>
    </citation>
    <scope>NUCLEOTIDE SEQUENCE [LARGE SCALE GENOMIC DNA]</scope>
</reference>
<comment type="caution">
    <text evidence="1">The sequence shown here is derived from an EMBL/GenBank/DDBJ whole genome shotgun (WGS) entry which is preliminary data.</text>
</comment>
<name>A0AAV1SII2_9ROSI</name>
<protein>
    <submittedName>
        <fullName evidence="1">Uncharacterized protein</fullName>
    </submittedName>
</protein>
<dbReference type="Proteomes" id="UP001314170">
    <property type="component" value="Unassembled WGS sequence"/>
</dbReference>